<dbReference type="AlphaFoldDB" id="A0A8J5S141"/>
<organism evidence="1 2">
    <name type="scientific">Zizania palustris</name>
    <name type="common">Northern wild rice</name>
    <dbReference type="NCBI Taxonomy" id="103762"/>
    <lineage>
        <taxon>Eukaryota</taxon>
        <taxon>Viridiplantae</taxon>
        <taxon>Streptophyta</taxon>
        <taxon>Embryophyta</taxon>
        <taxon>Tracheophyta</taxon>
        <taxon>Spermatophyta</taxon>
        <taxon>Magnoliopsida</taxon>
        <taxon>Liliopsida</taxon>
        <taxon>Poales</taxon>
        <taxon>Poaceae</taxon>
        <taxon>BOP clade</taxon>
        <taxon>Oryzoideae</taxon>
        <taxon>Oryzeae</taxon>
        <taxon>Zizaniinae</taxon>
        <taxon>Zizania</taxon>
    </lineage>
</organism>
<gene>
    <name evidence="1" type="ORF">GUJ93_ZPchr0004g38826</name>
</gene>
<comment type="caution">
    <text evidence="1">The sequence shown here is derived from an EMBL/GenBank/DDBJ whole genome shotgun (WGS) entry which is preliminary data.</text>
</comment>
<reference evidence="1" key="2">
    <citation type="submission" date="2021-02" db="EMBL/GenBank/DDBJ databases">
        <authorList>
            <person name="Kimball J.A."/>
            <person name="Haas M.W."/>
            <person name="Macchietto M."/>
            <person name="Kono T."/>
            <person name="Duquette J."/>
            <person name="Shao M."/>
        </authorList>
    </citation>
    <scope>NUCLEOTIDE SEQUENCE</scope>
    <source>
        <tissue evidence="1">Fresh leaf tissue</tissue>
    </source>
</reference>
<keyword evidence="2" id="KW-1185">Reference proteome</keyword>
<dbReference type="EMBL" id="JAAALK010000285">
    <property type="protein sequence ID" value="KAG8065111.1"/>
    <property type="molecule type" value="Genomic_DNA"/>
</dbReference>
<accession>A0A8J5S141</accession>
<sequence>MGDKYNDQEPDVLNLFKECHYSKKKKGYTIDVQYAIAQMEQRLSATTEGEEPNSVTQVVADVHSTNTKKNQFLHNVGF</sequence>
<evidence type="ECO:0000313" key="1">
    <source>
        <dbReference type="EMBL" id="KAG8065111.1"/>
    </source>
</evidence>
<dbReference type="OrthoDB" id="672329at2759"/>
<evidence type="ECO:0000313" key="2">
    <source>
        <dbReference type="Proteomes" id="UP000729402"/>
    </source>
</evidence>
<name>A0A8J5S141_ZIZPA</name>
<reference evidence="1" key="1">
    <citation type="journal article" date="2021" name="bioRxiv">
        <title>Whole Genome Assembly and Annotation of Northern Wild Rice, Zizania palustris L., Supports a Whole Genome Duplication in the Zizania Genus.</title>
        <authorList>
            <person name="Haas M."/>
            <person name="Kono T."/>
            <person name="Macchietto M."/>
            <person name="Millas R."/>
            <person name="McGilp L."/>
            <person name="Shao M."/>
            <person name="Duquette J."/>
            <person name="Hirsch C.N."/>
            <person name="Kimball J."/>
        </authorList>
    </citation>
    <scope>NUCLEOTIDE SEQUENCE</scope>
    <source>
        <tissue evidence="1">Fresh leaf tissue</tissue>
    </source>
</reference>
<protein>
    <submittedName>
        <fullName evidence="1">Uncharacterized protein</fullName>
    </submittedName>
</protein>
<proteinExistence type="predicted"/>
<dbReference type="Proteomes" id="UP000729402">
    <property type="component" value="Unassembled WGS sequence"/>
</dbReference>